<evidence type="ECO:0000256" key="11">
    <source>
        <dbReference type="RuleBase" id="RU003639"/>
    </source>
</evidence>
<dbReference type="AlphaFoldDB" id="A0A1H7LTF6"/>
<keyword evidence="5 11" id="KW-0812">Transmembrane</keyword>
<dbReference type="OrthoDB" id="9791970at2"/>
<evidence type="ECO:0000256" key="8">
    <source>
        <dbReference type="ARBA" id="ARBA00022989"/>
    </source>
</evidence>
<comment type="subcellular location">
    <subcellularLocation>
        <location evidence="11">Cell membrane</location>
        <topology evidence="11">Multi-pass membrane protein</topology>
    </subcellularLocation>
    <subcellularLocation>
        <location evidence="1">Membrane</location>
    </subcellularLocation>
</comment>
<keyword evidence="3" id="KW-0813">Transport</keyword>
<feature type="transmembrane region" description="Helical" evidence="12">
    <location>
        <begin position="62"/>
        <end position="85"/>
    </location>
</feature>
<dbReference type="InterPro" id="IPR000440">
    <property type="entry name" value="NADH_UbQ/plastoQ_OxRdtase_su3"/>
</dbReference>
<proteinExistence type="inferred from homology"/>
<dbReference type="STRING" id="188906.SAMN04488526_1823"/>
<evidence type="ECO:0000256" key="6">
    <source>
        <dbReference type="ARBA" id="ARBA00022719"/>
    </source>
</evidence>
<evidence type="ECO:0000313" key="13">
    <source>
        <dbReference type="EMBL" id="SEL02243.1"/>
    </source>
</evidence>
<sequence>MSALAQYAILLGLTLGAVGFVVCLYALARAIGRSRAEPGKDVPATAGSLSRDPVWVRYHAKYYGYALLFLAFDMEMAFMYPWAVVYREEGLIALLDMGVFLAILFLGLLYGWSQGALRRQE</sequence>
<dbReference type="RefSeq" id="WP_092761973.1">
    <property type="nucleotide sequence ID" value="NZ_FNZQ01000002.1"/>
</dbReference>
<dbReference type="GO" id="GO:0008137">
    <property type="term" value="F:NADH dehydrogenase (ubiquinone) activity"/>
    <property type="evidence" value="ECO:0007669"/>
    <property type="project" value="InterPro"/>
</dbReference>
<evidence type="ECO:0000256" key="12">
    <source>
        <dbReference type="SAM" id="Phobius"/>
    </source>
</evidence>
<dbReference type="EC" id="7.1.1.-" evidence="11"/>
<keyword evidence="10 12" id="KW-0472">Membrane</keyword>
<dbReference type="GO" id="GO:0005886">
    <property type="term" value="C:plasma membrane"/>
    <property type="evidence" value="ECO:0007669"/>
    <property type="project" value="UniProtKB-SubCell"/>
</dbReference>
<feature type="transmembrane region" description="Helical" evidence="12">
    <location>
        <begin position="91"/>
        <end position="112"/>
    </location>
</feature>
<evidence type="ECO:0000256" key="9">
    <source>
        <dbReference type="ARBA" id="ARBA00023027"/>
    </source>
</evidence>
<evidence type="ECO:0000256" key="2">
    <source>
        <dbReference type="ARBA" id="ARBA00008472"/>
    </source>
</evidence>
<keyword evidence="4" id="KW-1003">Cell membrane</keyword>
<dbReference type="GO" id="GO:0048038">
    <property type="term" value="F:quinone binding"/>
    <property type="evidence" value="ECO:0007669"/>
    <property type="project" value="UniProtKB-KW"/>
</dbReference>
<evidence type="ECO:0000256" key="3">
    <source>
        <dbReference type="ARBA" id="ARBA00022448"/>
    </source>
</evidence>
<protein>
    <recommendedName>
        <fullName evidence="11">NADH-quinone oxidoreductase subunit</fullName>
        <ecNumber evidence="11">7.1.1.-</ecNumber>
    </recommendedName>
</protein>
<keyword evidence="14" id="KW-1185">Reference proteome</keyword>
<name>A0A1H7LTF6_9RHOB</name>
<evidence type="ECO:0000256" key="5">
    <source>
        <dbReference type="ARBA" id="ARBA00022692"/>
    </source>
</evidence>
<comment type="similarity">
    <text evidence="2 11">Belongs to the complex I subunit 3 family.</text>
</comment>
<organism evidence="13 14">
    <name type="scientific">Jannaschia helgolandensis</name>
    <dbReference type="NCBI Taxonomy" id="188906"/>
    <lineage>
        <taxon>Bacteria</taxon>
        <taxon>Pseudomonadati</taxon>
        <taxon>Pseudomonadota</taxon>
        <taxon>Alphaproteobacteria</taxon>
        <taxon>Rhodobacterales</taxon>
        <taxon>Roseobacteraceae</taxon>
        <taxon>Jannaschia</taxon>
    </lineage>
</organism>
<gene>
    <name evidence="13" type="ORF">SAMN04488526_1823</name>
</gene>
<reference evidence="13 14" key="1">
    <citation type="submission" date="2016-10" db="EMBL/GenBank/DDBJ databases">
        <authorList>
            <person name="de Groot N.N."/>
        </authorList>
    </citation>
    <scope>NUCLEOTIDE SEQUENCE [LARGE SCALE GENOMIC DNA]</scope>
    <source>
        <strain evidence="13 14">DSM 14858</strain>
    </source>
</reference>
<keyword evidence="9 11" id="KW-0520">NAD</keyword>
<evidence type="ECO:0000256" key="1">
    <source>
        <dbReference type="ARBA" id="ARBA00004370"/>
    </source>
</evidence>
<dbReference type="PANTHER" id="PTHR11058">
    <property type="entry name" value="NADH-UBIQUINONE OXIDOREDUCTASE CHAIN 3"/>
    <property type="match status" value="1"/>
</dbReference>
<comment type="function">
    <text evidence="11">NDH-1 shuttles electrons from NADH, via FMN and iron-sulfur (Fe-S) centers, to quinones in the respiratory chain.</text>
</comment>
<dbReference type="Gene3D" id="1.20.58.1610">
    <property type="entry name" value="NADH:ubiquinone/plastoquinone oxidoreductase, chain 3"/>
    <property type="match status" value="1"/>
</dbReference>
<dbReference type="EMBL" id="FNZQ01000002">
    <property type="protein sequence ID" value="SEL02243.1"/>
    <property type="molecule type" value="Genomic_DNA"/>
</dbReference>
<keyword evidence="7" id="KW-1278">Translocase</keyword>
<dbReference type="PANTHER" id="PTHR11058:SF22">
    <property type="entry name" value="NADH-QUINONE OXIDOREDUCTASE SUBUNIT A"/>
    <property type="match status" value="1"/>
</dbReference>
<evidence type="ECO:0000256" key="10">
    <source>
        <dbReference type="ARBA" id="ARBA00023136"/>
    </source>
</evidence>
<dbReference type="InterPro" id="IPR038430">
    <property type="entry name" value="NDAH_ubi_oxred_su3_sf"/>
</dbReference>
<evidence type="ECO:0000313" key="14">
    <source>
        <dbReference type="Proteomes" id="UP000199283"/>
    </source>
</evidence>
<dbReference type="Proteomes" id="UP000199283">
    <property type="component" value="Unassembled WGS sequence"/>
</dbReference>
<keyword evidence="6 11" id="KW-0874">Quinone</keyword>
<dbReference type="GO" id="GO:0030964">
    <property type="term" value="C:NADH dehydrogenase complex"/>
    <property type="evidence" value="ECO:0007669"/>
    <property type="project" value="TreeGrafter"/>
</dbReference>
<dbReference type="Pfam" id="PF00507">
    <property type="entry name" value="Oxidored_q4"/>
    <property type="match status" value="1"/>
</dbReference>
<evidence type="ECO:0000256" key="4">
    <source>
        <dbReference type="ARBA" id="ARBA00022475"/>
    </source>
</evidence>
<comment type="catalytic activity">
    <reaction evidence="11">
        <text>a quinone + NADH + 5 H(+)(in) = a quinol + NAD(+) + 4 H(+)(out)</text>
        <dbReference type="Rhea" id="RHEA:57888"/>
        <dbReference type="ChEBI" id="CHEBI:15378"/>
        <dbReference type="ChEBI" id="CHEBI:24646"/>
        <dbReference type="ChEBI" id="CHEBI:57540"/>
        <dbReference type="ChEBI" id="CHEBI:57945"/>
        <dbReference type="ChEBI" id="CHEBI:132124"/>
    </reaction>
</comment>
<accession>A0A1H7LTF6</accession>
<feature type="transmembrane region" description="Helical" evidence="12">
    <location>
        <begin position="6"/>
        <end position="28"/>
    </location>
</feature>
<keyword evidence="8 12" id="KW-1133">Transmembrane helix</keyword>
<evidence type="ECO:0000256" key="7">
    <source>
        <dbReference type="ARBA" id="ARBA00022967"/>
    </source>
</evidence>